<dbReference type="InterPro" id="IPR005064">
    <property type="entry name" value="BUG"/>
</dbReference>
<keyword evidence="2" id="KW-0732">Signal</keyword>
<comment type="similarity">
    <text evidence="1">Belongs to the UPF0065 (bug) family.</text>
</comment>
<reference evidence="3 4" key="1">
    <citation type="submission" date="2024-03" db="EMBL/GenBank/DDBJ databases">
        <title>Novel species of the genus Variovorax.</title>
        <authorList>
            <person name="Liu Q."/>
            <person name="Xin Y.-H."/>
        </authorList>
    </citation>
    <scope>NUCLEOTIDE SEQUENCE [LARGE SCALE GENOMIC DNA]</scope>
    <source>
        <strain evidence="3 4">KACC 18501</strain>
    </source>
</reference>
<dbReference type="Gene3D" id="3.40.190.10">
    <property type="entry name" value="Periplasmic binding protein-like II"/>
    <property type="match status" value="1"/>
</dbReference>
<sequence>MNRRELITALAAACASNAMPARAASPYPNRQVKVVVPFTAGGGTDVVARAIAASLSQSLGQTFYVDNKPGASTVIGSDYVAKAAPDGYTLLVASVPHATNPWMMKNLPFDTVKAFAPICLAVQAPFIMVASSTSSIESMDDALALARTKKLAFASTGSGTADHLSMELLALQSGVSMTHVPYKGTGPALADVMGGHVDLMFANVVAAAPLVKSGKLRALATSTARRSPSLPDVRTVSEISGKPFDVSAWTGLLAPAGTDPAIVERLSAEVRKALQTTITREALTTNGAEPVGSTPAEFQAFIAHEMQTWGRIIAKAGITPS</sequence>
<evidence type="ECO:0000256" key="1">
    <source>
        <dbReference type="ARBA" id="ARBA00006987"/>
    </source>
</evidence>
<name>A0ABU8W0Y9_9BURK</name>
<evidence type="ECO:0000313" key="3">
    <source>
        <dbReference type="EMBL" id="MEJ8823159.1"/>
    </source>
</evidence>
<dbReference type="PIRSF" id="PIRSF017082">
    <property type="entry name" value="YflP"/>
    <property type="match status" value="1"/>
</dbReference>
<dbReference type="Pfam" id="PF03401">
    <property type="entry name" value="TctC"/>
    <property type="match status" value="1"/>
</dbReference>
<dbReference type="PANTHER" id="PTHR42928:SF5">
    <property type="entry name" value="BLR1237 PROTEIN"/>
    <property type="match status" value="1"/>
</dbReference>
<dbReference type="Proteomes" id="UP001363010">
    <property type="component" value="Unassembled WGS sequence"/>
</dbReference>
<feature type="signal peptide" evidence="2">
    <location>
        <begin position="1"/>
        <end position="23"/>
    </location>
</feature>
<protein>
    <submittedName>
        <fullName evidence="3">Tripartite tricarboxylate transporter substrate binding protein</fullName>
    </submittedName>
</protein>
<feature type="chain" id="PRO_5045215814" evidence="2">
    <location>
        <begin position="24"/>
        <end position="321"/>
    </location>
</feature>
<organism evidence="3 4">
    <name type="scientific">Variovorax humicola</name>
    <dbReference type="NCBI Taxonomy" id="1769758"/>
    <lineage>
        <taxon>Bacteria</taxon>
        <taxon>Pseudomonadati</taxon>
        <taxon>Pseudomonadota</taxon>
        <taxon>Betaproteobacteria</taxon>
        <taxon>Burkholderiales</taxon>
        <taxon>Comamonadaceae</taxon>
        <taxon>Variovorax</taxon>
    </lineage>
</organism>
<proteinExistence type="inferred from homology"/>
<gene>
    <name evidence="3" type="ORF">WKW80_14120</name>
</gene>
<dbReference type="SUPFAM" id="SSF53850">
    <property type="entry name" value="Periplasmic binding protein-like II"/>
    <property type="match status" value="1"/>
</dbReference>
<dbReference type="InterPro" id="IPR042100">
    <property type="entry name" value="Bug_dom1"/>
</dbReference>
<dbReference type="RefSeq" id="WP_340364202.1">
    <property type="nucleotide sequence ID" value="NZ_JBBKZV010000007.1"/>
</dbReference>
<dbReference type="EMBL" id="JBBKZV010000007">
    <property type="protein sequence ID" value="MEJ8823159.1"/>
    <property type="molecule type" value="Genomic_DNA"/>
</dbReference>
<dbReference type="PANTHER" id="PTHR42928">
    <property type="entry name" value="TRICARBOXYLATE-BINDING PROTEIN"/>
    <property type="match status" value="1"/>
</dbReference>
<accession>A0ABU8W0Y9</accession>
<evidence type="ECO:0000256" key="2">
    <source>
        <dbReference type="SAM" id="SignalP"/>
    </source>
</evidence>
<dbReference type="Gene3D" id="3.40.190.150">
    <property type="entry name" value="Bordetella uptake gene, domain 1"/>
    <property type="match status" value="1"/>
</dbReference>
<dbReference type="CDD" id="cd13578">
    <property type="entry name" value="PBP2_Bug27"/>
    <property type="match status" value="1"/>
</dbReference>
<comment type="caution">
    <text evidence="3">The sequence shown here is derived from an EMBL/GenBank/DDBJ whole genome shotgun (WGS) entry which is preliminary data.</text>
</comment>
<evidence type="ECO:0000313" key="4">
    <source>
        <dbReference type="Proteomes" id="UP001363010"/>
    </source>
</evidence>
<keyword evidence="4" id="KW-1185">Reference proteome</keyword>